<sequence length="606" mass="68900">MKTDPRERSNSVDIKYLDLFEEEYLSDDPDLQEAISRSLDSSASESDLQMTLERIMEQISSRVNNDSTVRFNIIRRSVWGGASRALGRSNFSPEKKVDVKFTDDYGISEGAMDNGGPTQEFIMDTSMLARLWQCQLLMGDRVHVSCLNSCMSVFKKVPDNVKVKTEHITDEETRSQCSHNTAKQETALDLTHWYVLQRTHAPFERKRSTYFNTLELEVLMLAYADYEHIFRRKSNTAAAAKEREAAWEKIAARVNACNSKGEKRTWQQLKMKHKNIIQNANRKKAEARKTGGGPPKPPLTEAEELALSQNRGIPGGSSSEPVTPQDTSAYIRCNDLQMTLERIMEQISSRVNNDSTVRFNIIRRSVWGGASRALGRSNFSPEKKVDVKFTDDYGISEGAVDNGGPTQEYFRLCLHEIKDKIGIFEVMKDNGYFNAGQIMAIVHVSCLNSCMSVFKKVPDNVKVKTEHITDEETRSQVQSVSTFSFDFIEFINKLFILHALIKMQVKQSYKLRLNHKLDQSCRSQCSHNTAKQETALDLTHWYVLQRTHAPFERSKESFASAAAMLDPYEQTTSFRLSNSTCHRLSVPPRSVIGYPPLANSCERNRS</sequence>
<evidence type="ECO:0000313" key="4">
    <source>
        <dbReference type="Proteomes" id="UP001174136"/>
    </source>
</evidence>
<evidence type="ECO:0000256" key="1">
    <source>
        <dbReference type="SAM" id="MobiDB-lite"/>
    </source>
</evidence>
<dbReference type="SUPFAM" id="SSF56204">
    <property type="entry name" value="Hect, E3 ligase catalytic domain"/>
    <property type="match status" value="1"/>
</dbReference>
<dbReference type="Gene3D" id="3.90.1750.10">
    <property type="entry name" value="Hect, E3 ligase catalytic domains"/>
    <property type="match status" value="2"/>
</dbReference>
<dbReference type="InterPro" id="IPR028002">
    <property type="entry name" value="Myb_DNA-bind_5"/>
</dbReference>
<reference evidence="3" key="1">
    <citation type="journal article" date="2023" name="Front. Mar. Sci.">
        <title>A new Merluccius polli reference genome to investigate the effects of global change in West African waters.</title>
        <authorList>
            <person name="Mateo J.L."/>
            <person name="Blanco-Fernandez C."/>
            <person name="Garcia-Vazquez E."/>
            <person name="Machado-Schiaffino G."/>
        </authorList>
    </citation>
    <scope>NUCLEOTIDE SEQUENCE</scope>
    <source>
        <strain evidence="3">C29</strain>
        <tissue evidence="3">Fin</tissue>
    </source>
</reference>
<evidence type="ECO:0000259" key="2">
    <source>
        <dbReference type="Pfam" id="PF13873"/>
    </source>
</evidence>
<dbReference type="Proteomes" id="UP001174136">
    <property type="component" value="Unassembled WGS sequence"/>
</dbReference>
<feature type="domain" description="Myb/SANT-like DNA-binding" evidence="2">
    <location>
        <begin position="207"/>
        <end position="285"/>
    </location>
</feature>
<keyword evidence="4" id="KW-1185">Reference proteome</keyword>
<dbReference type="Pfam" id="PF13873">
    <property type="entry name" value="Myb_DNA-bind_5"/>
    <property type="match status" value="1"/>
</dbReference>
<dbReference type="PANTHER" id="PTHR23098:SF23">
    <property type="entry name" value="MYB-RELATED TRANSCRIPTION FACTOR, PARTNER OF PROFILIN-LIKE ISOFORM X2-RELATED"/>
    <property type="match status" value="1"/>
</dbReference>
<dbReference type="EMBL" id="JAOPHQ010003834">
    <property type="protein sequence ID" value="KAK0141462.1"/>
    <property type="molecule type" value="Genomic_DNA"/>
</dbReference>
<evidence type="ECO:0000313" key="3">
    <source>
        <dbReference type="EMBL" id="KAK0141462.1"/>
    </source>
</evidence>
<dbReference type="InterPro" id="IPR035983">
    <property type="entry name" value="Hect_E3_ubiquitin_ligase"/>
</dbReference>
<accession>A0AA47MJG4</accession>
<proteinExistence type="predicted"/>
<comment type="caution">
    <text evidence="3">The sequence shown here is derived from an EMBL/GenBank/DDBJ whole genome shotgun (WGS) entry which is preliminary data.</text>
</comment>
<dbReference type="AlphaFoldDB" id="A0AA47MJG4"/>
<name>A0AA47MJG4_MERPO</name>
<dbReference type="PANTHER" id="PTHR23098">
    <property type="entry name" value="AGAP001331-PA-RELATED"/>
    <property type="match status" value="1"/>
</dbReference>
<dbReference type="GO" id="GO:0004842">
    <property type="term" value="F:ubiquitin-protein transferase activity"/>
    <property type="evidence" value="ECO:0007669"/>
    <property type="project" value="InterPro"/>
</dbReference>
<dbReference type="GO" id="GO:0005634">
    <property type="term" value="C:nucleus"/>
    <property type="evidence" value="ECO:0007669"/>
    <property type="project" value="TreeGrafter"/>
</dbReference>
<feature type="region of interest" description="Disordered" evidence="1">
    <location>
        <begin position="279"/>
        <end position="300"/>
    </location>
</feature>
<protein>
    <recommendedName>
        <fullName evidence="2">Myb/SANT-like DNA-binding domain-containing protein</fullName>
    </recommendedName>
</protein>
<gene>
    <name evidence="3" type="ORF">N1851_021438</name>
</gene>
<organism evidence="3 4">
    <name type="scientific">Merluccius polli</name>
    <name type="common">Benguela hake</name>
    <name type="synonym">Merluccius cadenati</name>
    <dbReference type="NCBI Taxonomy" id="89951"/>
    <lineage>
        <taxon>Eukaryota</taxon>
        <taxon>Metazoa</taxon>
        <taxon>Chordata</taxon>
        <taxon>Craniata</taxon>
        <taxon>Vertebrata</taxon>
        <taxon>Euteleostomi</taxon>
        <taxon>Actinopterygii</taxon>
        <taxon>Neopterygii</taxon>
        <taxon>Teleostei</taxon>
        <taxon>Neoteleostei</taxon>
        <taxon>Acanthomorphata</taxon>
        <taxon>Zeiogadaria</taxon>
        <taxon>Gadariae</taxon>
        <taxon>Gadiformes</taxon>
        <taxon>Gadoidei</taxon>
        <taxon>Merlucciidae</taxon>
        <taxon>Merluccius</taxon>
    </lineage>
</organism>